<dbReference type="RefSeq" id="WP_247347700.1">
    <property type="nucleotide sequence ID" value="NZ_CP095551.1"/>
</dbReference>
<proteinExistence type="predicted"/>
<gene>
    <name evidence="1" type="ORF">ACFSKK_22285</name>
</gene>
<evidence type="ECO:0000313" key="2">
    <source>
        <dbReference type="Proteomes" id="UP001597318"/>
    </source>
</evidence>
<sequence length="100" mass="11910">MYKIEFISKRVHKELTKLSYKDQEIIKKALKVLELDPRPCSLQYSPLNIDKSIKRVKCKRTRLFYLIDDTRKLIQIGKIQNRDSQSYNNYAIKDWFAGVA</sequence>
<dbReference type="EMBL" id="JBHUIK010000007">
    <property type="protein sequence ID" value="MFD2216408.1"/>
    <property type="molecule type" value="Genomic_DNA"/>
</dbReference>
<evidence type="ECO:0000313" key="1">
    <source>
        <dbReference type="EMBL" id="MFD2216408.1"/>
    </source>
</evidence>
<name>A0ABW5C2A5_9BACI</name>
<protein>
    <submittedName>
        <fullName evidence="1">Type II toxin-antitoxin system RelE/ParE family toxin</fullName>
    </submittedName>
</protein>
<dbReference type="Gene3D" id="3.30.2310.20">
    <property type="entry name" value="RelE-like"/>
    <property type="match status" value="1"/>
</dbReference>
<keyword evidence="2" id="KW-1185">Reference proteome</keyword>
<comment type="caution">
    <text evidence="1">The sequence shown here is derived from an EMBL/GenBank/DDBJ whole genome shotgun (WGS) entry which is preliminary data.</text>
</comment>
<reference evidence="2" key="1">
    <citation type="journal article" date="2019" name="Int. J. Syst. Evol. Microbiol.">
        <title>The Global Catalogue of Microorganisms (GCM) 10K type strain sequencing project: providing services to taxonomists for standard genome sequencing and annotation.</title>
        <authorList>
            <consortium name="The Broad Institute Genomics Platform"/>
            <consortium name="The Broad Institute Genome Sequencing Center for Infectious Disease"/>
            <person name="Wu L."/>
            <person name="Ma J."/>
        </authorList>
    </citation>
    <scope>NUCLEOTIDE SEQUENCE [LARGE SCALE GENOMIC DNA]</scope>
    <source>
        <strain evidence="2">CGMCC 1.15474</strain>
    </source>
</reference>
<organism evidence="1 2">
    <name type="scientific">Metabacillus endolithicus</name>
    <dbReference type="NCBI Taxonomy" id="1535204"/>
    <lineage>
        <taxon>Bacteria</taxon>
        <taxon>Bacillati</taxon>
        <taxon>Bacillota</taxon>
        <taxon>Bacilli</taxon>
        <taxon>Bacillales</taxon>
        <taxon>Bacillaceae</taxon>
        <taxon>Metabacillus</taxon>
    </lineage>
</organism>
<dbReference type="Proteomes" id="UP001597318">
    <property type="component" value="Unassembled WGS sequence"/>
</dbReference>
<dbReference type="InterPro" id="IPR035093">
    <property type="entry name" value="RelE/ParE_toxin_dom_sf"/>
</dbReference>
<dbReference type="SUPFAM" id="SSF143011">
    <property type="entry name" value="RelE-like"/>
    <property type="match status" value="1"/>
</dbReference>
<accession>A0ABW5C2A5</accession>